<dbReference type="PANTHER" id="PTHR12834:SF12">
    <property type="entry name" value="SIGNAL RECOGNITION PARTICLE 9 KDA PROTEIN"/>
    <property type="match status" value="1"/>
</dbReference>
<protein>
    <submittedName>
        <fullName evidence="3">Signal recognition particle, SRP9/SRP14 subunit</fullName>
    </submittedName>
</protein>
<organism evidence="3 4">
    <name type="scientific">Sistotremastrum niveocremeum HHB9708</name>
    <dbReference type="NCBI Taxonomy" id="1314777"/>
    <lineage>
        <taxon>Eukaryota</taxon>
        <taxon>Fungi</taxon>
        <taxon>Dikarya</taxon>
        <taxon>Basidiomycota</taxon>
        <taxon>Agaricomycotina</taxon>
        <taxon>Agaricomycetes</taxon>
        <taxon>Sistotremastrales</taxon>
        <taxon>Sistotremastraceae</taxon>
        <taxon>Sertulicium</taxon>
        <taxon>Sertulicium niveocremeum</taxon>
    </lineage>
</organism>
<dbReference type="InterPro" id="IPR039432">
    <property type="entry name" value="SRP9_dom"/>
</dbReference>
<name>A0A164WU31_9AGAM</name>
<evidence type="ECO:0000256" key="1">
    <source>
        <dbReference type="SAM" id="MobiDB-lite"/>
    </source>
</evidence>
<feature type="compositionally biased region" description="Low complexity" evidence="1">
    <location>
        <begin position="95"/>
        <end position="118"/>
    </location>
</feature>
<dbReference type="GO" id="GO:0006614">
    <property type="term" value="P:SRP-dependent cotranslational protein targeting to membrane"/>
    <property type="evidence" value="ECO:0007669"/>
    <property type="project" value="InterPro"/>
</dbReference>
<dbReference type="FunFam" id="3.30.720.10:FF:000008">
    <property type="entry name" value="Unplaced genomic scaffold supercont1.11, whole genome shotgun sequence"/>
    <property type="match status" value="1"/>
</dbReference>
<sequence>MYINSWPEFQQAAEALYTSAPDRTRYCVKWRATEGLLVLKITDDTTCLKYKTHSSIFLNRFEALNLSLMEKMSNRVARPVSPPETRAGTPAESQPVASTAGAPSSATPAAGGSVAAGGVKKKKKGKKK</sequence>
<reference evidence="3 4" key="1">
    <citation type="journal article" date="2016" name="Mol. Biol. Evol.">
        <title>Comparative Genomics of Early-Diverging Mushroom-Forming Fungi Provides Insights into the Origins of Lignocellulose Decay Capabilities.</title>
        <authorList>
            <person name="Nagy L.G."/>
            <person name="Riley R."/>
            <person name="Tritt A."/>
            <person name="Adam C."/>
            <person name="Daum C."/>
            <person name="Floudas D."/>
            <person name="Sun H."/>
            <person name="Yadav J.S."/>
            <person name="Pangilinan J."/>
            <person name="Larsson K.H."/>
            <person name="Matsuura K."/>
            <person name="Barry K."/>
            <person name="Labutti K."/>
            <person name="Kuo R."/>
            <person name="Ohm R.A."/>
            <person name="Bhattacharya S.S."/>
            <person name="Shirouzu T."/>
            <person name="Yoshinaga Y."/>
            <person name="Martin F.M."/>
            <person name="Grigoriev I.V."/>
            <person name="Hibbett D.S."/>
        </authorList>
    </citation>
    <scope>NUCLEOTIDE SEQUENCE [LARGE SCALE GENOMIC DNA]</scope>
    <source>
        <strain evidence="3 4">HHB9708</strain>
    </source>
</reference>
<feature type="compositionally biased region" description="Basic residues" evidence="1">
    <location>
        <begin position="119"/>
        <end position="128"/>
    </location>
</feature>
<dbReference type="OrthoDB" id="360923at2759"/>
<accession>A0A164WU31</accession>
<dbReference type="PANTHER" id="PTHR12834">
    <property type="entry name" value="SIGNAL RECOGNITION PARTICLE 9 KDA PROTEIN"/>
    <property type="match status" value="1"/>
</dbReference>
<dbReference type="InterPro" id="IPR009018">
    <property type="entry name" value="Signal_recog_particle_SRP9/14"/>
</dbReference>
<evidence type="ECO:0000313" key="3">
    <source>
        <dbReference type="EMBL" id="KZS95362.1"/>
    </source>
</evidence>
<proteinExistence type="predicted"/>
<dbReference type="GO" id="GO:0008312">
    <property type="term" value="F:7S RNA binding"/>
    <property type="evidence" value="ECO:0007669"/>
    <property type="project" value="InterPro"/>
</dbReference>
<dbReference type="Proteomes" id="UP000076722">
    <property type="component" value="Unassembled WGS sequence"/>
</dbReference>
<dbReference type="InterPro" id="IPR039914">
    <property type="entry name" value="SRP9-like"/>
</dbReference>
<evidence type="ECO:0000259" key="2">
    <source>
        <dbReference type="Pfam" id="PF05486"/>
    </source>
</evidence>
<dbReference type="GO" id="GO:0005786">
    <property type="term" value="C:signal recognition particle, endoplasmic reticulum targeting"/>
    <property type="evidence" value="ECO:0007669"/>
    <property type="project" value="TreeGrafter"/>
</dbReference>
<feature type="region of interest" description="Disordered" evidence="1">
    <location>
        <begin position="75"/>
        <end position="128"/>
    </location>
</feature>
<dbReference type="EMBL" id="KV419401">
    <property type="protein sequence ID" value="KZS95362.1"/>
    <property type="molecule type" value="Genomic_DNA"/>
</dbReference>
<feature type="domain" description="SRP9" evidence="2">
    <location>
        <begin position="4"/>
        <end position="72"/>
    </location>
</feature>
<dbReference type="STRING" id="1314777.A0A164WU31"/>
<gene>
    <name evidence="3" type="ORF">SISNIDRAFT_548300</name>
</gene>
<keyword evidence="4" id="KW-1185">Reference proteome</keyword>
<dbReference type="AlphaFoldDB" id="A0A164WU31"/>
<evidence type="ECO:0000313" key="4">
    <source>
        <dbReference type="Proteomes" id="UP000076722"/>
    </source>
</evidence>
<dbReference type="SUPFAM" id="SSF54762">
    <property type="entry name" value="Signal recognition particle alu RNA binding heterodimer, SRP9/14"/>
    <property type="match status" value="1"/>
</dbReference>
<dbReference type="Pfam" id="PF05486">
    <property type="entry name" value="SRP9-21"/>
    <property type="match status" value="1"/>
</dbReference>
<dbReference type="Gene3D" id="3.30.720.10">
    <property type="entry name" value="Signal recognition particle alu RNA binding heterodimer, srp9/1"/>
    <property type="match status" value="1"/>
</dbReference>